<dbReference type="InterPro" id="IPR011422">
    <property type="entry name" value="BRAP2/ETP1_RRM"/>
</dbReference>
<dbReference type="InterPro" id="IPR047243">
    <property type="entry name" value="RING-H2_BRAP2"/>
</dbReference>
<name>A0A0D2MW18_HYPSF</name>
<evidence type="ECO:0000256" key="4">
    <source>
        <dbReference type="PROSITE-ProRule" id="PRU00502"/>
    </source>
</evidence>
<dbReference type="PROSITE" id="PS50271">
    <property type="entry name" value="ZF_UBP"/>
    <property type="match status" value="1"/>
</dbReference>
<dbReference type="Pfam" id="PF07576">
    <property type="entry name" value="BRAP2"/>
    <property type="match status" value="1"/>
</dbReference>
<dbReference type="PANTHER" id="PTHR24007:SF7">
    <property type="entry name" value="BRCA1-ASSOCIATED PROTEIN"/>
    <property type="match status" value="1"/>
</dbReference>
<dbReference type="CDD" id="cd16457">
    <property type="entry name" value="RING-H2_BRAP2"/>
    <property type="match status" value="1"/>
</dbReference>
<keyword evidence="10" id="KW-1185">Reference proteome</keyword>
<evidence type="ECO:0000256" key="3">
    <source>
        <dbReference type="ARBA" id="ARBA00022833"/>
    </source>
</evidence>
<feature type="region of interest" description="Disordered" evidence="6">
    <location>
        <begin position="583"/>
        <end position="615"/>
    </location>
</feature>
<feature type="domain" description="RING-type" evidence="7">
    <location>
        <begin position="255"/>
        <end position="295"/>
    </location>
</feature>
<evidence type="ECO:0000256" key="6">
    <source>
        <dbReference type="SAM" id="MobiDB-lite"/>
    </source>
</evidence>
<evidence type="ECO:0000256" key="5">
    <source>
        <dbReference type="SAM" id="Coils"/>
    </source>
</evidence>
<dbReference type="Gene3D" id="3.30.40.10">
    <property type="entry name" value="Zinc/RING finger domain, C3HC4 (zinc finger)"/>
    <property type="match status" value="2"/>
</dbReference>
<dbReference type="Pfam" id="PF02148">
    <property type="entry name" value="zf-UBP"/>
    <property type="match status" value="1"/>
</dbReference>
<keyword evidence="2 4" id="KW-0863">Zinc-finger</keyword>
<evidence type="ECO:0000256" key="1">
    <source>
        <dbReference type="ARBA" id="ARBA00022723"/>
    </source>
</evidence>
<dbReference type="OrthoDB" id="273556at2759"/>
<dbReference type="InterPro" id="IPR034931">
    <property type="entry name" value="ETP1_RRM"/>
</dbReference>
<dbReference type="OMA" id="SIECIDM"/>
<dbReference type="GO" id="GO:0008270">
    <property type="term" value="F:zinc ion binding"/>
    <property type="evidence" value="ECO:0007669"/>
    <property type="project" value="UniProtKB-KW"/>
</dbReference>
<dbReference type="InterPro" id="IPR001607">
    <property type="entry name" value="Znf_UBP"/>
</dbReference>
<sequence length="615" mass="67467">MKRGYHIRIILNPESPTPSSSQLPEPFIPASLFQPLPSHSAKSSLRRNTLSRAPAVRKDYRTGPISIDWIDFDHMGSVLHKGSAGRGPAEATFVPLTRKKTGSTNLPEGTVHVFRDGAGKPTAEGLETKVEEMSLAESLENDADGIMLGVLAVPSWMTPSDFLDFVAPAVEGISHLRIIRDCSPNRSIVILKFLNPADAAEFVEAYNGKAFNSMEPEICNVVHVLSVVIDIDDAISQSIAHLGSVQGAMYELPTCPVCLERMDSAVTGLITVPCSHTFHCSCLSKWGDSRCPVCRYSQNLMSSHPTTSTSARTIPFANPTAPSQSSCSSCSSTTNLWICLICGNVGCGRYGQAHAQAHYQATTHLYALELETQRVWDYAGDGYVHRLIQNKADGKLVELPSAAASMGASPRDGSLGPSQADALTAEKIEAIGIEYSYLLTSQLDSQRAFYDEQTAEMRTQIEELKALMEKLSEGFAREQSRHKEDEARIRREEEEKVALLAREKAKAEHRADKVTELARKLEKELRDERAVSEGLMSNLAKLKERAELADREKEDFSNKVRDLEDQVRDVMFFLEAKTKIEQGEGIESEAAGGSIAIPTPPPPAANGKKNRGRKR</sequence>
<evidence type="ECO:0000259" key="8">
    <source>
        <dbReference type="PROSITE" id="PS50271"/>
    </source>
</evidence>
<dbReference type="GO" id="GO:0005737">
    <property type="term" value="C:cytoplasm"/>
    <property type="evidence" value="ECO:0007669"/>
    <property type="project" value="TreeGrafter"/>
</dbReference>
<evidence type="ECO:0000313" key="9">
    <source>
        <dbReference type="EMBL" id="KJA28153.1"/>
    </source>
</evidence>
<dbReference type="PROSITE" id="PS50089">
    <property type="entry name" value="ZF_RING_2"/>
    <property type="match status" value="1"/>
</dbReference>
<evidence type="ECO:0000313" key="10">
    <source>
        <dbReference type="Proteomes" id="UP000054270"/>
    </source>
</evidence>
<dbReference type="GO" id="GO:0007265">
    <property type="term" value="P:Ras protein signal transduction"/>
    <property type="evidence" value="ECO:0007669"/>
    <property type="project" value="TreeGrafter"/>
</dbReference>
<proteinExistence type="predicted"/>
<dbReference type="GO" id="GO:0016567">
    <property type="term" value="P:protein ubiquitination"/>
    <property type="evidence" value="ECO:0007669"/>
    <property type="project" value="TreeGrafter"/>
</dbReference>
<dbReference type="SMART" id="SM00290">
    <property type="entry name" value="ZnF_UBP"/>
    <property type="match status" value="1"/>
</dbReference>
<evidence type="ECO:0000259" key="7">
    <source>
        <dbReference type="PROSITE" id="PS50089"/>
    </source>
</evidence>
<keyword evidence="3" id="KW-0862">Zinc</keyword>
<dbReference type="PANTHER" id="PTHR24007">
    <property type="entry name" value="BRCA1-ASSOCIATED PROTEIN"/>
    <property type="match status" value="1"/>
</dbReference>
<dbReference type="SUPFAM" id="SSF57850">
    <property type="entry name" value="RING/U-box"/>
    <property type="match status" value="2"/>
</dbReference>
<keyword evidence="5" id="KW-0175">Coiled coil</keyword>
<dbReference type="EMBL" id="KN817522">
    <property type="protein sequence ID" value="KJA28153.1"/>
    <property type="molecule type" value="Genomic_DNA"/>
</dbReference>
<feature type="compositionally biased region" description="Low complexity" evidence="6">
    <location>
        <begin position="583"/>
        <end position="597"/>
    </location>
</feature>
<feature type="coiled-coil region" evidence="5">
    <location>
        <begin position="450"/>
        <end position="566"/>
    </location>
</feature>
<dbReference type="InterPro" id="IPR001841">
    <property type="entry name" value="Znf_RING"/>
</dbReference>
<dbReference type="AlphaFoldDB" id="A0A0D2MW18"/>
<evidence type="ECO:0000256" key="2">
    <source>
        <dbReference type="ARBA" id="ARBA00022771"/>
    </source>
</evidence>
<dbReference type="InterPro" id="IPR013083">
    <property type="entry name" value="Znf_RING/FYVE/PHD"/>
</dbReference>
<accession>A0A0D2MW18</accession>
<feature type="domain" description="UBP-type" evidence="8">
    <location>
        <begin position="292"/>
        <end position="403"/>
    </location>
</feature>
<reference evidence="10" key="1">
    <citation type="submission" date="2014-04" db="EMBL/GenBank/DDBJ databases">
        <title>Evolutionary Origins and Diversification of the Mycorrhizal Mutualists.</title>
        <authorList>
            <consortium name="DOE Joint Genome Institute"/>
            <consortium name="Mycorrhizal Genomics Consortium"/>
            <person name="Kohler A."/>
            <person name="Kuo A."/>
            <person name="Nagy L.G."/>
            <person name="Floudas D."/>
            <person name="Copeland A."/>
            <person name="Barry K.W."/>
            <person name="Cichocki N."/>
            <person name="Veneault-Fourrey C."/>
            <person name="LaButti K."/>
            <person name="Lindquist E.A."/>
            <person name="Lipzen A."/>
            <person name="Lundell T."/>
            <person name="Morin E."/>
            <person name="Murat C."/>
            <person name="Riley R."/>
            <person name="Ohm R."/>
            <person name="Sun H."/>
            <person name="Tunlid A."/>
            <person name="Henrissat B."/>
            <person name="Grigoriev I.V."/>
            <person name="Hibbett D.S."/>
            <person name="Martin F."/>
        </authorList>
    </citation>
    <scope>NUCLEOTIDE SEQUENCE [LARGE SCALE GENOMIC DNA]</scope>
    <source>
        <strain evidence="10">FD-334 SS-4</strain>
    </source>
</reference>
<organism evidence="9 10">
    <name type="scientific">Hypholoma sublateritium (strain FD-334 SS-4)</name>
    <dbReference type="NCBI Taxonomy" id="945553"/>
    <lineage>
        <taxon>Eukaryota</taxon>
        <taxon>Fungi</taxon>
        <taxon>Dikarya</taxon>
        <taxon>Basidiomycota</taxon>
        <taxon>Agaricomycotina</taxon>
        <taxon>Agaricomycetes</taxon>
        <taxon>Agaricomycetidae</taxon>
        <taxon>Agaricales</taxon>
        <taxon>Agaricineae</taxon>
        <taxon>Strophariaceae</taxon>
        <taxon>Hypholoma</taxon>
    </lineage>
</organism>
<evidence type="ECO:0008006" key="11">
    <source>
        <dbReference type="Google" id="ProtNLM"/>
    </source>
</evidence>
<dbReference type="STRING" id="945553.A0A0D2MW18"/>
<dbReference type="Pfam" id="PF13639">
    <property type="entry name" value="zf-RING_2"/>
    <property type="match status" value="1"/>
</dbReference>
<dbReference type="CDD" id="cd12717">
    <property type="entry name" value="RRM_ETP1"/>
    <property type="match status" value="1"/>
</dbReference>
<dbReference type="GO" id="GO:0061630">
    <property type="term" value="F:ubiquitin protein ligase activity"/>
    <property type="evidence" value="ECO:0007669"/>
    <property type="project" value="TreeGrafter"/>
</dbReference>
<dbReference type="SMART" id="SM00184">
    <property type="entry name" value="RING"/>
    <property type="match status" value="1"/>
</dbReference>
<dbReference type="Proteomes" id="UP000054270">
    <property type="component" value="Unassembled WGS sequence"/>
</dbReference>
<keyword evidence="1" id="KW-0479">Metal-binding</keyword>
<gene>
    <name evidence="9" type="ORF">HYPSUDRAFT_62544</name>
</gene>
<protein>
    <recommendedName>
        <fullName evidence="11">BRCA1-associated protein</fullName>
    </recommendedName>
</protein>